<keyword evidence="4" id="KW-0406">Ion transport</keyword>
<dbReference type="Pfam" id="PF04145">
    <property type="entry name" value="Ctr"/>
    <property type="match status" value="1"/>
</dbReference>
<evidence type="ECO:0000313" key="5">
    <source>
        <dbReference type="EMBL" id="KAH7082391.1"/>
    </source>
</evidence>
<name>A0A8K0VWU3_9PLEO</name>
<gene>
    <name evidence="5" type="ORF">FB567DRAFT_531165</name>
</gene>
<dbReference type="PANTHER" id="PTHR12483:SF120">
    <property type="entry name" value="HIGH-AFFINITY COPPER TRANSPORTER CTRA2"/>
    <property type="match status" value="1"/>
</dbReference>
<evidence type="ECO:0000313" key="6">
    <source>
        <dbReference type="Proteomes" id="UP000813461"/>
    </source>
</evidence>
<evidence type="ECO:0000256" key="1">
    <source>
        <dbReference type="ARBA" id="ARBA00022692"/>
    </source>
</evidence>
<comment type="caution">
    <text evidence="5">The sequence shown here is derived from an EMBL/GenBank/DDBJ whole genome shotgun (WGS) entry which is preliminary data.</text>
</comment>
<keyword evidence="4" id="KW-0186">Copper</keyword>
<keyword evidence="2 4" id="KW-1133">Transmembrane helix</keyword>
<keyword evidence="6" id="KW-1185">Reference proteome</keyword>
<dbReference type="EMBL" id="JAGMVJ010000014">
    <property type="protein sequence ID" value="KAH7082391.1"/>
    <property type="molecule type" value="Genomic_DNA"/>
</dbReference>
<keyword evidence="4" id="KW-0187">Copper transport</keyword>
<evidence type="ECO:0000256" key="3">
    <source>
        <dbReference type="ARBA" id="ARBA00023136"/>
    </source>
</evidence>
<dbReference type="PANTHER" id="PTHR12483">
    <property type="entry name" value="SOLUTE CARRIER FAMILY 31 COPPER TRANSPORTERS"/>
    <property type="match status" value="1"/>
</dbReference>
<keyword evidence="3 4" id="KW-0472">Membrane</keyword>
<dbReference type="GO" id="GO:0005886">
    <property type="term" value="C:plasma membrane"/>
    <property type="evidence" value="ECO:0007669"/>
    <property type="project" value="TreeGrafter"/>
</dbReference>
<feature type="transmembrane region" description="Helical" evidence="4">
    <location>
        <begin position="66"/>
        <end position="85"/>
    </location>
</feature>
<reference evidence="5" key="1">
    <citation type="journal article" date="2021" name="Nat. Commun.">
        <title>Genetic determinants of endophytism in the Arabidopsis root mycobiome.</title>
        <authorList>
            <person name="Mesny F."/>
            <person name="Miyauchi S."/>
            <person name="Thiergart T."/>
            <person name="Pickel B."/>
            <person name="Atanasova L."/>
            <person name="Karlsson M."/>
            <person name="Huettel B."/>
            <person name="Barry K.W."/>
            <person name="Haridas S."/>
            <person name="Chen C."/>
            <person name="Bauer D."/>
            <person name="Andreopoulos W."/>
            <person name="Pangilinan J."/>
            <person name="LaButti K."/>
            <person name="Riley R."/>
            <person name="Lipzen A."/>
            <person name="Clum A."/>
            <person name="Drula E."/>
            <person name="Henrissat B."/>
            <person name="Kohler A."/>
            <person name="Grigoriev I.V."/>
            <person name="Martin F.M."/>
            <person name="Hacquard S."/>
        </authorList>
    </citation>
    <scope>NUCLEOTIDE SEQUENCE</scope>
    <source>
        <strain evidence="5">MPI-SDFR-AT-0120</strain>
    </source>
</reference>
<proteinExistence type="inferred from homology"/>
<dbReference type="InterPro" id="IPR007274">
    <property type="entry name" value="Cop_transporter"/>
</dbReference>
<dbReference type="AlphaFoldDB" id="A0A8K0VWU3"/>
<feature type="transmembrane region" description="Helical" evidence="4">
    <location>
        <begin position="151"/>
        <end position="171"/>
    </location>
</feature>
<evidence type="ECO:0000256" key="4">
    <source>
        <dbReference type="RuleBase" id="RU367022"/>
    </source>
</evidence>
<protein>
    <recommendedName>
        <fullName evidence="4">Copper transport protein</fullName>
    </recommendedName>
</protein>
<organism evidence="5 6">
    <name type="scientific">Paraphoma chrysanthemicola</name>
    <dbReference type="NCBI Taxonomy" id="798071"/>
    <lineage>
        <taxon>Eukaryota</taxon>
        <taxon>Fungi</taxon>
        <taxon>Dikarya</taxon>
        <taxon>Ascomycota</taxon>
        <taxon>Pezizomycotina</taxon>
        <taxon>Dothideomycetes</taxon>
        <taxon>Pleosporomycetidae</taxon>
        <taxon>Pleosporales</taxon>
        <taxon>Pleosporineae</taxon>
        <taxon>Phaeosphaeriaceae</taxon>
        <taxon>Paraphoma</taxon>
    </lineage>
</organism>
<comment type="subcellular location">
    <subcellularLocation>
        <location evidence="4">Membrane</location>
        <topology evidence="4">Multi-pass membrane protein</topology>
    </subcellularLocation>
</comment>
<dbReference type="Proteomes" id="UP000813461">
    <property type="component" value="Unassembled WGS sequence"/>
</dbReference>
<keyword evidence="1 4" id="KW-0812">Transmembrane</keyword>
<comment type="similarity">
    <text evidence="4">Belongs to the copper transporter (Ctr) (TC 1.A.56) family. SLC31A subfamily.</text>
</comment>
<sequence length="176" mass="19277">MNMDMSMSMDMGATATNTMTMATSTPMPTSMSGMPMMGMDSMEMVFFSSTTTPLWSSHFTPRNAGQYAGICIFLITFATIFRLLVAFRVNIFAVLDAAERRQYGGLLQHETKTTVRPWRAREAVITAVLDVLLAGVSYLLMLAVMTLNVGYFLSILGGVFLGSMACGRLMGSYVTH</sequence>
<evidence type="ECO:0000256" key="2">
    <source>
        <dbReference type="ARBA" id="ARBA00022989"/>
    </source>
</evidence>
<keyword evidence="4" id="KW-0813">Transport</keyword>
<dbReference type="GO" id="GO:0005375">
    <property type="term" value="F:copper ion transmembrane transporter activity"/>
    <property type="evidence" value="ECO:0007669"/>
    <property type="project" value="UniProtKB-UniRule"/>
</dbReference>
<dbReference type="OrthoDB" id="73901at2759"/>
<accession>A0A8K0VWU3</accession>
<feature type="transmembrane region" description="Helical" evidence="4">
    <location>
        <begin position="123"/>
        <end position="145"/>
    </location>
</feature>